<feature type="transmembrane region" description="Helical" evidence="2">
    <location>
        <begin position="279"/>
        <end position="297"/>
    </location>
</feature>
<dbReference type="EMBL" id="JBHSFZ010000062">
    <property type="protein sequence ID" value="MFC4595892.1"/>
    <property type="molecule type" value="Genomic_DNA"/>
</dbReference>
<feature type="transmembrane region" description="Helical" evidence="2">
    <location>
        <begin position="626"/>
        <end position="653"/>
    </location>
</feature>
<dbReference type="PIRSF" id="PIRSF035905">
    <property type="entry name" value="UCP035905_mp"/>
    <property type="match status" value="1"/>
</dbReference>
<dbReference type="PANTHER" id="PTHR38434">
    <property type="entry name" value="BLL2549 PROTEIN"/>
    <property type="match status" value="1"/>
</dbReference>
<dbReference type="InterPro" id="IPR014600">
    <property type="entry name" value="UCP035905_mem"/>
</dbReference>
<feature type="transmembrane region" description="Helical" evidence="2">
    <location>
        <begin position="304"/>
        <end position="327"/>
    </location>
</feature>
<feature type="transmembrane region" description="Helical" evidence="2">
    <location>
        <begin position="714"/>
        <end position="732"/>
    </location>
</feature>
<reference evidence="4" key="1">
    <citation type="journal article" date="2019" name="Int. J. Syst. Evol. Microbiol.">
        <title>The Global Catalogue of Microorganisms (GCM) 10K type strain sequencing project: providing services to taxonomists for standard genome sequencing and annotation.</title>
        <authorList>
            <consortium name="The Broad Institute Genomics Platform"/>
            <consortium name="The Broad Institute Genome Sequencing Center for Infectious Disease"/>
            <person name="Wu L."/>
            <person name="Ma J."/>
        </authorList>
    </citation>
    <scope>NUCLEOTIDE SEQUENCE [LARGE SCALE GENOMIC DNA]</scope>
    <source>
        <strain evidence="4">NBRC 103632</strain>
    </source>
</reference>
<keyword evidence="2" id="KW-0812">Transmembrane</keyword>
<feature type="transmembrane region" description="Helical" evidence="2">
    <location>
        <begin position="563"/>
        <end position="583"/>
    </location>
</feature>
<sequence length="986" mass="102762">MFVTLILLVFGVLLLDMRKRLKVAETRLAALEGDPILARHPREPQGDASQSGDPSPARSVLGELPEMDQPTPNSASPFFGNDAGERVVPPARVVARRIESVEAPPPAEQVEAAPRVEPAKDASPPPIEAARPSFGFEEMFGRRLPIWAGGGTLTVAGVLLVKYSIDVGLLSPLVRVVLGLLFGGALISAAEIALRQEERVRDGRVRQALAGAGLATLYFSILAAHGLYGLVGPVTAFAGLAGVTALAMGLSLRFGAPSALLGLVGGLAAPALVEAGQPNVPLLSFYLALAVGGLSALSRTQRWMWLGVSALIGGAGWGVALLAMGVLDWASSLSVGLLVLTLGVALPFFAFRGARATVLRIGAAVVAAAQMAALVATGGFALLHWGLFGLLSIALVWLGREASLRPLAAVGMGVALMLAGVWPDPQIGRFALVLAGGGAIYGGAALWRLLCAGGGLIEAGQVAGLALAGFAVAFLHFYRAGLDQTFAGLALGAAVLPAGALVSGWRRPRDDARFVTLATAAGLLLVVAGALGLPGWAFAAVIAAVAAGLLTLGEKAGDRRVEYSGWGFAFAALVAVAGSDDVVRLWGEGAAGMPLRWIAVAATAGLFAWRATFAEGRMVAQGVAVLLAYGAMTQVVPSIWVPVGAALLLALVAEGARRLQAGRMLAGLGVAAALVGLWALWPLAIWLVHALFSLLGEPVMVRDLPALGESVRRLAVPAGLLGVALWRAGAVLGPWERRVGWGLAGMLGVVAAHVAYKQVFGLANVADVTRLAFAERTVWQGLLIGAGLGLWRVGRKVAMPLTAAGLAHLLIYTMLLHNPLWFPQTVGAWPVMNLLLPASALAFGALWLIEKMGPEWSWTRRPVDMARMVLMALFALATLRQMFVGSMLTVPGLSQAEDILRSVLALGMAIGFLLWGIHRRAKDWRMASLLLMLVAVAKVFLLDASGLSGLLRVGSFLALGFSLIGIGWLYNRVLREPLNDSTRIAA</sequence>
<keyword evidence="2" id="KW-1133">Transmembrane helix</keyword>
<feature type="region of interest" description="Disordered" evidence="1">
    <location>
        <begin position="104"/>
        <end position="127"/>
    </location>
</feature>
<feature type="transmembrane region" description="Helical" evidence="2">
    <location>
        <begin position="801"/>
        <end position="822"/>
    </location>
</feature>
<feature type="transmembrane region" description="Helical" evidence="2">
    <location>
        <begin position="358"/>
        <end position="376"/>
    </location>
</feature>
<feature type="transmembrane region" description="Helical" evidence="2">
    <location>
        <begin position="429"/>
        <end position="450"/>
    </location>
</feature>
<feature type="transmembrane region" description="Helical" evidence="2">
    <location>
        <begin position="462"/>
        <end position="480"/>
    </location>
</feature>
<comment type="caution">
    <text evidence="3">The sequence shown here is derived from an EMBL/GenBank/DDBJ whole genome shotgun (WGS) entry which is preliminary data.</text>
</comment>
<feature type="transmembrane region" description="Helical" evidence="2">
    <location>
        <begin position="869"/>
        <end position="893"/>
    </location>
</feature>
<feature type="transmembrane region" description="Helical" evidence="2">
    <location>
        <begin position="333"/>
        <end position="351"/>
    </location>
</feature>
<evidence type="ECO:0000313" key="3">
    <source>
        <dbReference type="EMBL" id="MFC4595892.1"/>
    </source>
</evidence>
<feature type="transmembrane region" description="Helical" evidence="2">
    <location>
        <begin position="899"/>
        <end position="917"/>
    </location>
</feature>
<dbReference type="Pfam" id="PF10101">
    <property type="entry name" value="DUF2339"/>
    <property type="match status" value="1"/>
</dbReference>
<feature type="transmembrane region" description="Helical" evidence="2">
    <location>
        <begin position="953"/>
        <end position="970"/>
    </location>
</feature>
<feature type="transmembrane region" description="Helical" evidence="2">
    <location>
        <begin position="230"/>
        <end position="247"/>
    </location>
</feature>
<feature type="transmembrane region" description="Helical" evidence="2">
    <location>
        <begin position="739"/>
        <end position="756"/>
    </location>
</feature>
<gene>
    <name evidence="3" type="ORF">ACFO3E_17165</name>
</gene>
<feature type="transmembrane region" description="Helical" evidence="2">
    <location>
        <begin position="665"/>
        <end position="694"/>
    </location>
</feature>
<feature type="transmembrane region" description="Helical" evidence="2">
    <location>
        <begin position="929"/>
        <end position="947"/>
    </location>
</feature>
<evidence type="ECO:0000256" key="1">
    <source>
        <dbReference type="SAM" id="MobiDB-lite"/>
    </source>
</evidence>
<feature type="transmembrane region" description="Helical" evidence="2">
    <location>
        <begin position="382"/>
        <end position="399"/>
    </location>
</feature>
<dbReference type="InterPro" id="IPR019286">
    <property type="entry name" value="DUF2339_TM"/>
</dbReference>
<feature type="transmembrane region" description="Helical" evidence="2">
    <location>
        <begin position="254"/>
        <end position="273"/>
    </location>
</feature>
<feature type="region of interest" description="Disordered" evidence="1">
    <location>
        <begin position="36"/>
        <end position="84"/>
    </location>
</feature>
<evidence type="ECO:0000313" key="4">
    <source>
        <dbReference type="Proteomes" id="UP001595957"/>
    </source>
</evidence>
<feature type="transmembrane region" description="Helical" evidence="2">
    <location>
        <begin position="173"/>
        <end position="194"/>
    </location>
</feature>
<dbReference type="RefSeq" id="WP_380806667.1">
    <property type="nucleotide sequence ID" value="NZ_JBHSFZ010000062.1"/>
</dbReference>
<name>A0ABV9F1Y3_9SPHN</name>
<accession>A0ABV9F1Y3</accession>
<protein>
    <submittedName>
        <fullName evidence="3">DUF2339 domain-containing protein</fullName>
    </submittedName>
</protein>
<feature type="transmembrane region" description="Helical" evidence="2">
    <location>
        <begin position="486"/>
        <end position="505"/>
    </location>
</feature>
<organism evidence="3 4">
    <name type="scientific">Sphingobium tyrosinilyticum</name>
    <dbReference type="NCBI Taxonomy" id="2715436"/>
    <lineage>
        <taxon>Bacteria</taxon>
        <taxon>Pseudomonadati</taxon>
        <taxon>Pseudomonadota</taxon>
        <taxon>Alphaproteobacteria</taxon>
        <taxon>Sphingomonadales</taxon>
        <taxon>Sphingomonadaceae</taxon>
        <taxon>Sphingobium</taxon>
    </lineage>
</organism>
<feature type="transmembrane region" description="Helical" evidence="2">
    <location>
        <begin position="776"/>
        <end position="794"/>
    </location>
</feature>
<feature type="transmembrane region" description="Helical" evidence="2">
    <location>
        <begin position="595"/>
        <end position="614"/>
    </location>
</feature>
<dbReference type="PANTHER" id="PTHR38434:SF1">
    <property type="entry name" value="BLL2549 PROTEIN"/>
    <property type="match status" value="1"/>
</dbReference>
<keyword evidence="4" id="KW-1185">Reference proteome</keyword>
<feature type="transmembrane region" description="Helical" evidence="2">
    <location>
        <begin position="828"/>
        <end position="849"/>
    </location>
</feature>
<evidence type="ECO:0000256" key="2">
    <source>
        <dbReference type="SAM" id="Phobius"/>
    </source>
</evidence>
<keyword evidence="2" id="KW-0472">Membrane</keyword>
<feature type="transmembrane region" description="Helical" evidence="2">
    <location>
        <begin position="406"/>
        <end position="423"/>
    </location>
</feature>
<dbReference type="Proteomes" id="UP001595957">
    <property type="component" value="Unassembled WGS sequence"/>
</dbReference>
<feature type="transmembrane region" description="Helical" evidence="2">
    <location>
        <begin position="517"/>
        <end position="543"/>
    </location>
</feature>
<proteinExistence type="predicted"/>